<dbReference type="KEGG" id="snep:Enr13x_31800"/>
<sequence>MEVLFAIAVLTIGLLGVASILPVATNNAANALQIDRAIEEINNRVATDMARLEGSFTEVIVANNSLREFNSPSGSFSNTNAFNAPPAARFKSVSTSEFGSHLSQYDVRYAVNSGGPTNQAHMPDAFCIDPWFMCATNNLRDDTNTTNPNQRRNGYDRTVFPCYDPRYHCVGYSPSEAISNYIPLPGSAASSTLWNLPRFTRLALPFDGNSGLLSAAGARALTLRSDEFSLFTPEDRSLGPGLFVQRSANAAHSLTRNTVSSRYSSIVLMSRSKPGSNLFDAAVVTMKDRQVVTVPGGGPALAHQLAPYTATDPSLVNAPPPAENELLYPGEQMGYVSYVDWPFVGGGGGEFKFRTSRYVLPKIGNNDWLMLMRREYITNPVTGAVEPKGLKFAWYQVSDVTGEPTLDPDINGVVSYETQVSVRGPDWVFHPIQVQAFGTTYAAPYYGAPSQPSWGNAPVFDYDAMMDSSASDPAGYKKQDYGTVVVIMPDVVSVKPFQVQL</sequence>
<organism evidence="1 2">
    <name type="scientific">Stieleria neptunia</name>
    <dbReference type="NCBI Taxonomy" id="2527979"/>
    <lineage>
        <taxon>Bacteria</taxon>
        <taxon>Pseudomonadati</taxon>
        <taxon>Planctomycetota</taxon>
        <taxon>Planctomycetia</taxon>
        <taxon>Pirellulales</taxon>
        <taxon>Pirellulaceae</taxon>
        <taxon>Stieleria</taxon>
    </lineage>
</organism>
<accession>A0A518HR53</accession>
<evidence type="ECO:0000313" key="1">
    <source>
        <dbReference type="EMBL" id="QDV43325.1"/>
    </source>
</evidence>
<protein>
    <submittedName>
        <fullName evidence="1">Uncharacterized protein</fullName>
    </submittedName>
</protein>
<dbReference type="AlphaFoldDB" id="A0A518HR53"/>
<dbReference type="EMBL" id="CP037423">
    <property type="protein sequence ID" value="QDV43325.1"/>
    <property type="molecule type" value="Genomic_DNA"/>
</dbReference>
<gene>
    <name evidence="1" type="ORF">Enr13x_31800</name>
</gene>
<reference evidence="1 2" key="1">
    <citation type="submission" date="2019-03" db="EMBL/GenBank/DDBJ databases">
        <title>Deep-cultivation of Planctomycetes and their phenomic and genomic characterization uncovers novel biology.</title>
        <authorList>
            <person name="Wiegand S."/>
            <person name="Jogler M."/>
            <person name="Boedeker C."/>
            <person name="Pinto D."/>
            <person name="Vollmers J."/>
            <person name="Rivas-Marin E."/>
            <person name="Kohn T."/>
            <person name="Peeters S.H."/>
            <person name="Heuer A."/>
            <person name="Rast P."/>
            <person name="Oberbeckmann S."/>
            <person name="Bunk B."/>
            <person name="Jeske O."/>
            <person name="Meyerdierks A."/>
            <person name="Storesund J.E."/>
            <person name="Kallscheuer N."/>
            <person name="Luecker S."/>
            <person name="Lage O.M."/>
            <person name="Pohl T."/>
            <person name="Merkel B.J."/>
            <person name="Hornburger P."/>
            <person name="Mueller R.-W."/>
            <person name="Bruemmer F."/>
            <person name="Labrenz M."/>
            <person name="Spormann A.M."/>
            <person name="Op den Camp H."/>
            <person name="Overmann J."/>
            <person name="Amann R."/>
            <person name="Jetten M.S.M."/>
            <person name="Mascher T."/>
            <person name="Medema M.H."/>
            <person name="Devos D.P."/>
            <person name="Kaster A.-K."/>
            <person name="Ovreas L."/>
            <person name="Rohde M."/>
            <person name="Galperin M.Y."/>
            <person name="Jogler C."/>
        </authorList>
    </citation>
    <scope>NUCLEOTIDE SEQUENCE [LARGE SCALE GENOMIC DNA]</scope>
    <source>
        <strain evidence="1 2">Enr13</strain>
    </source>
</reference>
<dbReference type="Proteomes" id="UP000319004">
    <property type="component" value="Chromosome"/>
</dbReference>
<name>A0A518HR53_9BACT</name>
<proteinExistence type="predicted"/>
<evidence type="ECO:0000313" key="2">
    <source>
        <dbReference type="Proteomes" id="UP000319004"/>
    </source>
</evidence>
<keyword evidence="2" id="KW-1185">Reference proteome</keyword>